<evidence type="ECO:0000313" key="4">
    <source>
        <dbReference type="Proteomes" id="UP000482800"/>
    </source>
</evidence>
<organism evidence="3 4">
    <name type="scientific">Phytohabitans houttuyneae</name>
    <dbReference type="NCBI Taxonomy" id="1076126"/>
    <lineage>
        <taxon>Bacteria</taxon>
        <taxon>Bacillati</taxon>
        <taxon>Actinomycetota</taxon>
        <taxon>Actinomycetes</taxon>
        <taxon>Micromonosporales</taxon>
        <taxon>Micromonosporaceae</taxon>
    </lineage>
</organism>
<reference evidence="3 4" key="1">
    <citation type="submission" date="2020-03" db="EMBL/GenBank/DDBJ databases">
        <title>Whole genome shotgun sequence of Phytohabitans houttuyneae NBRC 108639.</title>
        <authorList>
            <person name="Komaki H."/>
            <person name="Tamura T."/>
        </authorList>
    </citation>
    <scope>NUCLEOTIDE SEQUENCE [LARGE SCALE GENOMIC DNA]</scope>
    <source>
        <strain evidence="3 4">NBRC 108639</strain>
    </source>
</reference>
<protein>
    <recommendedName>
        <fullName evidence="5">Actin-binding WH2 domain-containing protein</fullName>
    </recommendedName>
</protein>
<proteinExistence type="predicted"/>
<keyword evidence="2" id="KW-0472">Membrane</keyword>
<keyword evidence="2" id="KW-0812">Transmembrane</keyword>
<feature type="region of interest" description="Disordered" evidence="1">
    <location>
        <begin position="334"/>
        <end position="356"/>
    </location>
</feature>
<feature type="region of interest" description="Disordered" evidence="1">
    <location>
        <begin position="234"/>
        <end position="268"/>
    </location>
</feature>
<name>A0A6V8K6J3_9ACTN</name>
<dbReference type="AlphaFoldDB" id="A0A6V8K6J3"/>
<evidence type="ECO:0008006" key="5">
    <source>
        <dbReference type="Google" id="ProtNLM"/>
    </source>
</evidence>
<comment type="caution">
    <text evidence="3">The sequence shown here is derived from an EMBL/GenBank/DDBJ whole genome shotgun (WGS) entry which is preliminary data.</text>
</comment>
<gene>
    <name evidence="3" type="ORF">Phou_033200</name>
</gene>
<keyword evidence="2" id="KW-1133">Transmembrane helix</keyword>
<feature type="transmembrane region" description="Helical" evidence="2">
    <location>
        <begin position="69"/>
        <end position="91"/>
    </location>
</feature>
<keyword evidence="4" id="KW-1185">Reference proteome</keyword>
<dbReference type="Proteomes" id="UP000482800">
    <property type="component" value="Unassembled WGS sequence"/>
</dbReference>
<feature type="transmembrane region" description="Helical" evidence="2">
    <location>
        <begin position="133"/>
        <end position="154"/>
    </location>
</feature>
<feature type="transmembrane region" description="Helical" evidence="2">
    <location>
        <begin position="103"/>
        <end position="127"/>
    </location>
</feature>
<reference evidence="3 4" key="2">
    <citation type="submission" date="2020-03" db="EMBL/GenBank/DDBJ databases">
        <authorList>
            <person name="Ichikawa N."/>
            <person name="Kimura A."/>
            <person name="Kitahashi Y."/>
            <person name="Uohara A."/>
        </authorList>
    </citation>
    <scope>NUCLEOTIDE SEQUENCE [LARGE SCALE GENOMIC DNA]</scope>
    <source>
        <strain evidence="3 4">NBRC 108639</strain>
    </source>
</reference>
<evidence type="ECO:0000256" key="2">
    <source>
        <dbReference type="SAM" id="Phobius"/>
    </source>
</evidence>
<sequence>MSANGSGLLVIERILRDRQSIWQQIVDERELGQLTTHMLASSAIALALYGAVLGAFHSFLMALTSAAKLPLLFLVTLAICLPTLYLFNLVFGARLSVRQALAMVMVAITVTAMLAVAFAPISLFFLITAPDYGFFKLLNVAILTLSAIVGLRFLTSGMQVLNEHGLLAPAVQPAAAPAVPAAVPAQPAPAEAVPVTPISAVPATAVPAAAPAAVNGGAASTVVSAPLPPPPPLPVAAGWDPGARGGYPPHRPPPAAPASSRRPAPGEHDAAVHLDPAVRLRGHPARVDAAAVLRQSWAGVRAVPQHRGQLLRRDPADDRRPVLTVCPSARLAVRRALDPRRHPQASPPRKPARATW</sequence>
<evidence type="ECO:0000313" key="3">
    <source>
        <dbReference type="EMBL" id="GFJ79140.1"/>
    </source>
</evidence>
<dbReference type="RefSeq" id="WP_246273577.1">
    <property type="nucleotide sequence ID" value="NZ_BAABGO010000001.1"/>
</dbReference>
<dbReference type="EMBL" id="BLPF01000001">
    <property type="protein sequence ID" value="GFJ79140.1"/>
    <property type="molecule type" value="Genomic_DNA"/>
</dbReference>
<feature type="transmembrane region" description="Helical" evidence="2">
    <location>
        <begin position="39"/>
        <end position="63"/>
    </location>
</feature>
<accession>A0A6V8K6J3</accession>
<evidence type="ECO:0000256" key="1">
    <source>
        <dbReference type="SAM" id="MobiDB-lite"/>
    </source>
</evidence>